<accession>A0ABR9PJL2</accession>
<dbReference type="InterPro" id="IPR050194">
    <property type="entry name" value="Glycosyltransferase_grp1"/>
</dbReference>
<dbReference type="InterPro" id="IPR055259">
    <property type="entry name" value="YkvP/CgeB_Glyco_trans-like"/>
</dbReference>
<proteinExistence type="predicted"/>
<dbReference type="PANTHER" id="PTHR45947">
    <property type="entry name" value="SULFOQUINOVOSYL TRANSFERASE SQD2"/>
    <property type="match status" value="1"/>
</dbReference>
<evidence type="ECO:0000313" key="2">
    <source>
        <dbReference type="EMBL" id="MBE4748100.1"/>
    </source>
</evidence>
<name>A0ABR9PJL2_9BACT</name>
<gene>
    <name evidence="2" type="ORF">G4177_07890</name>
</gene>
<keyword evidence="3" id="KW-1185">Reference proteome</keyword>
<dbReference type="Pfam" id="PF13524">
    <property type="entry name" value="Glyco_trans_1_2"/>
    <property type="match status" value="1"/>
</dbReference>
<feature type="domain" description="Spore protein YkvP/CgeB glycosyl transferase-like" evidence="1">
    <location>
        <begin position="206"/>
        <end position="356"/>
    </location>
</feature>
<dbReference type="EMBL" id="JAAIYO010000002">
    <property type="protein sequence ID" value="MBE4748100.1"/>
    <property type="molecule type" value="Genomic_DNA"/>
</dbReference>
<comment type="caution">
    <text evidence="2">The sequence shown here is derived from an EMBL/GenBank/DDBJ whole genome shotgun (WGS) entry which is preliminary data.</text>
</comment>
<dbReference type="Gene3D" id="3.40.50.2000">
    <property type="entry name" value="Glycogen Phosphorylase B"/>
    <property type="match status" value="2"/>
</dbReference>
<evidence type="ECO:0000259" key="1">
    <source>
        <dbReference type="Pfam" id="PF13524"/>
    </source>
</evidence>
<sequence length="380" mass="43331">MRVILFCHSLLSDWNHGNAHFLRGVVTELAVRGHDVRVFEPQDAWSLQNLREEPHGEAALQEVRGLYPYVRPERYARETLDLEAVLDGADLVLMHEWNPPELIRRVGELRRDGGAFRLLFHDTHHRGVSAPEQMARYALTHYDGVLAFGEVLRRLYLEAGWARRAWTWHEAADVRVFRPRPRNREVRDLVWIGNWGDDERTQELHEFLLEPVRTLGLTARVHGVRYPAPALRALWDAGIEYAGWLPNHRVPLAFAQARVTVHVPRRPYATRLPGIPTIRPFEALACGIPLVSAPWADAEGLFTPGRDFLVAPDGASMRRHLTALLADASMRRAFAEAGLRTVLERHTCAHRVEELLGICRELGLPDSVLHPRSSDERVFA</sequence>
<evidence type="ECO:0000313" key="3">
    <source>
        <dbReference type="Proteomes" id="UP001516472"/>
    </source>
</evidence>
<reference evidence="2 3" key="1">
    <citation type="submission" date="2020-02" db="EMBL/GenBank/DDBJ databases">
        <authorList>
            <person name="Babadi Z.K."/>
            <person name="Risdian C."/>
            <person name="Ebrahimipour G.H."/>
            <person name="Wink J."/>
        </authorList>
    </citation>
    <scope>NUCLEOTIDE SEQUENCE [LARGE SCALE GENOMIC DNA]</scope>
    <source>
        <strain evidence="2 3">ZKHCc1 1396</strain>
    </source>
</reference>
<dbReference type="RefSeq" id="WP_193347542.1">
    <property type="nucleotide sequence ID" value="NZ_CBCSIP010000144.1"/>
</dbReference>
<dbReference type="PANTHER" id="PTHR45947:SF3">
    <property type="entry name" value="SULFOQUINOVOSYL TRANSFERASE SQD2"/>
    <property type="match status" value="1"/>
</dbReference>
<organism evidence="2 3">
    <name type="scientific">Corallococcus soli</name>
    <dbReference type="NCBI Taxonomy" id="2710757"/>
    <lineage>
        <taxon>Bacteria</taxon>
        <taxon>Pseudomonadati</taxon>
        <taxon>Myxococcota</taxon>
        <taxon>Myxococcia</taxon>
        <taxon>Myxococcales</taxon>
        <taxon>Cystobacterineae</taxon>
        <taxon>Myxococcaceae</taxon>
        <taxon>Corallococcus</taxon>
    </lineage>
</organism>
<dbReference type="CDD" id="cd03801">
    <property type="entry name" value="GT4_PimA-like"/>
    <property type="match status" value="1"/>
</dbReference>
<dbReference type="Proteomes" id="UP001516472">
    <property type="component" value="Unassembled WGS sequence"/>
</dbReference>
<dbReference type="SUPFAM" id="SSF53756">
    <property type="entry name" value="UDP-Glycosyltransferase/glycogen phosphorylase"/>
    <property type="match status" value="1"/>
</dbReference>
<protein>
    <submittedName>
        <fullName evidence="2">Glycosyltransferase</fullName>
    </submittedName>
</protein>